<sequence length="61" mass="6636">MRLTNLILSAVALLSAYATAAPTPNGNIEERTPEAEAEPVEARKVYTSWYRATNIIGEADD</sequence>
<comment type="caution">
    <text evidence="2">The sequence shown here is derived from an EMBL/GenBank/DDBJ whole genome shotgun (WGS) entry which is preliminary data.</text>
</comment>
<keyword evidence="3" id="KW-1185">Reference proteome</keyword>
<dbReference type="OrthoDB" id="3762068at2759"/>
<proteinExistence type="predicted"/>
<dbReference type="AlphaFoldDB" id="A0A423VI74"/>
<feature type="chain" id="PRO_5019537164" evidence="1">
    <location>
        <begin position="21"/>
        <end position="61"/>
    </location>
</feature>
<name>A0A423VI74_9PEZI</name>
<evidence type="ECO:0000313" key="2">
    <source>
        <dbReference type="EMBL" id="ROV90621.1"/>
    </source>
</evidence>
<gene>
    <name evidence="2" type="ORF">VMCG_10042</name>
</gene>
<protein>
    <submittedName>
        <fullName evidence="2">Uncharacterized protein</fullName>
    </submittedName>
</protein>
<keyword evidence="1" id="KW-0732">Signal</keyword>
<reference evidence="2 3" key="1">
    <citation type="submission" date="2015-09" db="EMBL/GenBank/DDBJ databases">
        <title>Host preference determinants of Valsa canker pathogens revealed by comparative genomics.</title>
        <authorList>
            <person name="Yin Z."/>
            <person name="Huang L."/>
        </authorList>
    </citation>
    <scope>NUCLEOTIDE SEQUENCE [LARGE SCALE GENOMIC DNA]</scope>
    <source>
        <strain evidence="2 3">03-1</strain>
    </source>
</reference>
<organism evidence="2 3">
    <name type="scientific">Cytospora schulzeri</name>
    <dbReference type="NCBI Taxonomy" id="448051"/>
    <lineage>
        <taxon>Eukaryota</taxon>
        <taxon>Fungi</taxon>
        <taxon>Dikarya</taxon>
        <taxon>Ascomycota</taxon>
        <taxon>Pezizomycotina</taxon>
        <taxon>Sordariomycetes</taxon>
        <taxon>Sordariomycetidae</taxon>
        <taxon>Diaporthales</taxon>
        <taxon>Cytosporaceae</taxon>
        <taxon>Cytospora</taxon>
    </lineage>
</organism>
<accession>A0A423VI74</accession>
<feature type="signal peptide" evidence="1">
    <location>
        <begin position="1"/>
        <end position="20"/>
    </location>
</feature>
<evidence type="ECO:0000313" key="3">
    <source>
        <dbReference type="Proteomes" id="UP000283895"/>
    </source>
</evidence>
<dbReference type="Proteomes" id="UP000283895">
    <property type="component" value="Unassembled WGS sequence"/>
</dbReference>
<evidence type="ECO:0000256" key="1">
    <source>
        <dbReference type="SAM" id="SignalP"/>
    </source>
</evidence>
<dbReference type="EMBL" id="LKEA01000061">
    <property type="protein sequence ID" value="ROV90621.1"/>
    <property type="molecule type" value="Genomic_DNA"/>
</dbReference>